<evidence type="ECO:0000313" key="1">
    <source>
        <dbReference type="EMBL" id="ABG09008.1"/>
    </source>
</evidence>
<name>A0A5Q5BKX8_MYCSS</name>
<reference evidence="1" key="1">
    <citation type="submission" date="2006-06" db="EMBL/GenBank/DDBJ databases">
        <title>Complete sequence of chromosome of Mycobacterium sp. MCS.</title>
        <authorList>
            <consortium name="US DOE Joint Genome Institute"/>
            <person name="Copeland A."/>
            <person name="Lucas S."/>
            <person name="Lapidus A."/>
            <person name="Barry K."/>
            <person name="Detter J.C."/>
            <person name="Glavina del Rio T."/>
            <person name="Hammon N."/>
            <person name="Israni S."/>
            <person name="Dalin E."/>
            <person name="Tice H."/>
            <person name="Pitluck S."/>
            <person name="Martinez M."/>
            <person name="Schmutz J."/>
            <person name="Larimer F."/>
            <person name="Land M."/>
            <person name="Hauser L."/>
            <person name="Kyrpides N."/>
            <person name="Kim E."/>
            <person name="Miller C.D."/>
            <person name="Hughes J.E."/>
            <person name="Anderson A.J."/>
            <person name="Sims R.C."/>
            <person name="Richardson P."/>
        </authorList>
    </citation>
    <scope>NUCLEOTIDE SEQUENCE [LARGE SCALE GENOMIC DNA]</scope>
    <source>
        <strain evidence="1">MCS</strain>
    </source>
</reference>
<dbReference type="KEGG" id="mmc:Mmcs_2901"/>
<gene>
    <name evidence="1" type="ordered locus">Mmcs_2901</name>
</gene>
<sequence>MSETLATLPSAVRSTVSGALGDPLRLFAEPGPVYEADVAFDDDARMPGLTQLLRPGRRYTTFVRIAPTSTDAVVRTVCVKFPDAYGPGTDQDFLFASSGDGAPLHHFTFPRTRADDQLYSSLWLYLAGVRPIVFGVSAAAGLQTGVLGRGDRLEFLIGGVIGRFHRVGDIQLGSEIPQASVSFAASNSGGGLRPLPPAMFYRG</sequence>
<protein>
    <submittedName>
        <fullName evidence="1">Uncharacterized protein</fullName>
    </submittedName>
</protein>
<dbReference type="EMBL" id="CP000384">
    <property type="protein sequence ID" value="ABG09008.1"/>
    <property type="molecule type" value="Genomic_DNA"/>
</dbReference>
<organism evidence="1">
    <name type="scientific">Mycobacterium sp. (strain MCS)</name>
    <dbReference type="NCBI Taxonomy" id="164756"/>
    <lineage>
        <taxon>Bacteria</taxon>
        <taxon>Bacillati</taxon>
        <taxon>Actinomycetota</taxon>
        <taxon>Actinomycetes</taxon>
        <taxon>Mycobacteriales</taxon>
        <taxon>Mycobacteriaceae</taxon>
        <taxon>Mycobacterium</taxon>
    </lineage>
</organism>
<proteinExistence type="predicted"/>
<accession>A0A5Q5BKX8</accession>
<dbReference type="AlphaFoldDB" id="A0A5Q5BKX8"/>